<organism evidence="1 2">
    <name type="scientific">Actinokineospora fastidiosa</name>
    <dbReference type="NCBI Taxonomy" id="1816"/>
    <lineage>
        <taxon>Bacteria</taxon>
        <taxon>Bacillati</taxon>
        <taxon>Actinomycetota</taxon>
        <taxon>Actinomycetes</taxon>
        <taxon>Pseudonocardiales</taxon>
        <taxon>Pseudonocardiaceae</taxon>
        <taxon>Actinokineospora</taxon>
    </lineage>
</organism>
<dbReference type="InterPro" id="IPR046202">
    <property type="entry name" value="DUF6235"/>
</dbReference>
<gene>
    <name evidence="1" type="ORF">GCM10010171_26960</name>
</gene>
<dbReference type="EMBL" id="BMRB01000002">
    <property type="protein sequence ID" value="GGS31675.1"/>
    <property type="molecule type" value="Genomic_DNA"/>
</dbReference>
<evidence type="ECO:0000313" key="2">
    <source>
        <dbReference type="Proteomes" id="UP000660680"/>
    </source>
</evidence>
<protein>
    <submittedName>
        <fullName evidence="1">Uncharacterized protein</fullName>
    </submittedName>
</protein>
<reference evidence="1" key="1">
    <citation type="journal article" date="2014" name="Int. J. Syst. Evol. Microbiol.">
        <title>Complete genome sequence of Corynebacterium casei LMG S-19264T (=DSM 44701T), isolated from a smear-ripened cheese.</title>
        <authorList>
            <consortium name="US DOE Joint Genome Institute (JGI-PGF)"/>
            <person name="Walter F."/>
            <person name="Albersmeier A."/>
            <person name="Kalinowski J."/>
            <person name="Ruckert C."/>
        </authorList>
    </citation>
    <scope>NUCLEOTIDE SEQUENCE</scope>
    <source>
        <strain evidence="1">JCM 3276</strain>
    </source>
</reference>
<proteinExistence type="predicted"/>
<keyword evidence="2" id="KW-1185">Reference proteome</keyword>
<dbReference type="Proteomes" id="UP000660680">
    <property type="component" value="Unassembled WGS sequence"/>
</dbReference>
<dbReference type="RefSeq" id="WP_189210744.1">
    <property type="nucleotide sequence ID" value="NZ_BMRB01000002.1"/>
</dbReference>
<comment type="caution">
    <text evidence="1">The sequence shown here is derived from an EMBL/GenBank/DDBJ whole genome shotgun (WGS) entry which is preliminary data.</text>
</comment>
<dbReference type="Pfam" id="PF19748">
    <property type="entry name" value="DUF6235"/>
    <property type="match status" value="1"/>
</dbReference>
<dbReference type="AlphaFoldDB" id="A0A918GDQ3"/>
<reference evidence="1" key="2">
    <citation type="submission" date="2020-09" db="EMBL/GenBank/DDBJ databases">
        <authorList>
            <person name="Sun Q."/>
            <person name="Ohkuma M."/>
        </authorList>
    </citation>
    <scope>NUCLEOTIDE SEQUENCE</scope>
    <source>
        <strain evidence="1">JCM 3276</strain>
    </source>
</reference>
<evidence type="ECO:0000313" key="1">
    <source>
        <dbReference type="EMBL" id="GGS31675.1"/>
    </source>
</evidence>
<accession>A0A918GDQ3</accession>
<sequence length="99" mass="10946">MTRERRRLRLSLGMAQLEEWAATAGQADKNALYKMLFAVADGSVFRTYKVLDDVQKVGEFFVLVREDLVVKVSFPRPGTFGVLYIGSPADGPFSDADAA</sequence>
<name>A0A918GDQ3_9PSEU</name>